<reference evidence="2 3" key="1">
    <citation type="submission" date="2016-06" db="EMBL/GenBank/DDBJ databases">
        <title>Complete genome sequences of Bordetella bronchialis and Bordetella flabilis.</title>
        <authorList>
            <person name="LiPuma J.J."/>
            <person name="Spilker T."/>
        </authorList>
    </citation>
    <scope>NUCLEOTIDE SEQUENCE [LARGE SCALE GENOMIC DNA]</scope>
    <source>
        <strain evidence="2 3">AU17976</strain>
    </source>
</reference>
<sequence>MSNAPSFVSQAGNFSSAVSGQVDPRTGLYGTNITLGKIIGNQGIGPAWPVTLQYSPMTIIQGNQGTDLNLGDGITLCMSMYDTQNQMLIMSTGESYPVDESAGTPDGDGGVIIPLVQSKLQSVTFKRYDSCNIPWKGGAAITSCYKVIQKTGMVEILQGGNMGNPTKLPLLSITPSGQALAFQWQYQGSTCWLAAVLDDTGATLMKASQDMTVFTFYPDTPESYQAELIYQAASKLTQVKIRKSDTADPLLSWTLNYASYSSDPKWAGWVTGLDLPGGGSESVTYMTTHSFPPSAGLPDLPAVRSHTQTPGAGQPAITTTYTYSSQQSGTDMDGHNFVAGATDMASWSTNRDNLYDYSSAYDYGSVETCVDRVTTRVYNKFHLQTVEKVTQGSGTDQKTIVTQTAYYADESAAYQDLQYAFFQCPKTKTTTWVNGSDPDSDPHIAETTSYGDDSNPGWDNWGNPLRMTAPDGLFTQWSYYDGSTDTYDTQDTSKLLCPADPNGFTRYAQWMKIDPSGVTGDYIESGAPAQQTNFTYASVTPAAISSTTSYVNGLVLQNYSSHTSGSTLIAEVTHAYDTGGQLNAGRVTQQVATHYPDGKTGTSSASYKSTQSFTYTAGTFSYPAPSDTDSYAVLTTTHTLKADDPDVKAEQANGHPAGYLQVQGTVTTSNYSGRKLQETDTVGNATQYQYDFLGRVTSRSLNALSTDGATNTFTYQYAIAGSLLGDSATYPFQVSQTDPNNNSACYTMDGLHRRIRHDINAPDVPNGVSTWWKTETRSYDNMGRLSTHTVLDYEVDDEGNQQGDPYTLVATTLYDNWGQAKQVSYTDNTADLTVYDPVGKTISHTRCGMTDGQTVTLRTAWYVTTYDYNANRKPIKMERRQSAATPDAATPYSQRTRTYNGLYWVMSDTDEMNRKTTYAQDAWGRTTVTTLPDATYTTSNQIKTPATVVTRGYSRKSPAAWVSSITVNGWLTGQGTAQQGTCTVGTRNFNSLGRITSKTVGGCTWTYHYPYDSTAFDGYPQPDSAVSPDNQTFQYEYDYEHDAALLKLTVAQYTQQFEYEPVTGIMTSAQQDLQQQASTQTSLLSFQPFPSGRLQGETIDYPQPDAPQAQQADAFERTTSYWYTIGGAMSKYVHVDGATTVVQRDAQGRISSVADDDVTVTPQYDDAGRLTGWQSKDETNNDYVLTTTLTLDDFGRETQRTIQDVNNLWTITQDPSYWQKNDLLGQRVTELNSSTRSEVYTYDARNRLKQWSCGVTGTDLPAPCDRYGNTMRTQVFTFDALNNVTTVVSQLSNASSTGVNTTTFSFDYSTDPCRLLTGTNSKPEMGYTASFTVQYDAAGRITNDGQGTTLSYDAMGRVSTAASELTGLNGTYTYDAFNRQGVTTSSDTDNAVNYFYYRSNELVNLIQGSGNNIRLYRSLSGAPAAQYNSAGDQAGAWMLGADQLGSVLNSSNGQPSDVEQRAYSPYGEESLK</sequence>
<evidence type="ECO:0000313" key="3">
    <source>
        <dbReference type="Proteomes" id="UP000092213"/>
    </source>
</evidence>
<dbReference type="STRING" id="463025.BAU08_23280"/>
<feature type="compositionally biased region" description="Polar residues" evidence="1">
    <location>
        <begin position="1448"/>
        <end position="1457"/>
    </location>
</feature>
<proteinExistence type="predicted"/>
<protein>
    <submittedName>
        <fullName evidence="2">Uncharacterized protein</fullName>
    </submittedName>
</protein>
<accession>A0A193G359</accession>
<feature type="region of interest" description="Disordered" evidence="1">
    <location>
        <begin position="1448"/>
        <end position="1472"/>
    </location>
</feature>
<name>A0A193G359_9BORD</name>
<organism evidence="2 3">
    <name type="scientific">Bordetella bronchialis</name>
    <dbReference type="NCBI Taxonomy" id="463025"/>
    <lineage>
        <taxon>Bacteria</taxon>
        <taxon>Pseudomonadati</taxon>
        <taxon>Pseudomonadota</taxon>
        <taxon>Betaproteobacteria</taxon>
        <taxon>Burkholderiales</taxon>
        <taxon>Alcaligenaceae</taxon>
        <taxon>Bordetella</taxon>
    </lineage>
</organism>
<evidence type="ECO:0000256" key="1">
    <source>
        <dbReference type="SAM" id="MobiDB-lite"/>
    </source>
</evidence>
<gene>
    <name evidence="2" type="ORF">BAU08_23280</name>
</gene>
<dbReference type="RefSeq" id="WP_066672009.1">
    <property type="nucleotide sequence ID" value="NZ_CP016171.1"/>
</dbReference>
<dbReference type="Proteomes" id="UP000092213">
    <property type="component" value="Chromosome"/>
</dbReference>
<evidence type="ECO:0000313" key="2">
    <source>
        <dbReference type="EMBL" id="ANN73886.1"/>
    </source>
</evidence>
<dbReference type="EMBL" id="CP016171">
    <property type="protein sequence ID" value="ANN73886.1"/>
    <property type="molecule type" value="Genomic_DNA"/>
</dbReference>
<dbReference type="Gene3D" id="2.180.10.10">
    <property type="entry name" value="RHS repeat-associated core"/>
    <property type="match status" value="1"/>
</dbReference>